<organism evidence="1 2">
    <name type="scientific">Entomophthora muscae</name>
    <dbReference type="NCBI Taxonomy" id="34485"/>
    <lineage>
        <taxon>Eukaryota</taxon>
        <taxon>Fungi</taxon>
        <taxon>Fungi incertae sedis</taxon>
        <taxon>Zoopagomycota</taxon>
        <taxon>Entomophthoromycotina</taxon>
        <taxon>Entomophthoromycetes</taxon>
        <taxon>Entomophthorales</taxon>
        <taxon>Entomophthoraceae</taxon>
        <taxon>Entomophthora</taxon>
    </lineage>
</organism>
<sequence>MEKSPVGNICDFHHLPQWAKDNHYIWTGYRTLTNSYVGCVKTLLFLHNETGNILSHLFGFLVLSGLIYYNHWVAFVGTDMGFWDKAVVDIFLASTAACLGCSSFFHLVICHSEPVCRKWACLDYAGIALLIMGSTFPAVYYGFYCEPFFRGIYLSITTTLALSTIVITSNPKYANSEYRHTRVGLFLALAFSGSLPLSHLFFKDQLAEMISTGCFPSFHLMSVVNFIGTVSYAYRVPERWFPGHFDYFGNSHQVLHVCVVIAALFHYSGVMSLVRFFHSGTYQCPVQ</sequence>
<gene>
    <name evidence="1" type="ORF">DSO57_1033305</name>
</gene>
<proteinExistence type="predicted"/>
<keyword evidence="2" id="KW-1185">Reference proteome</keyword>
<accession>A0ACC2SCS4</accession>
<evidence type="ECO:0000313" key="1">
    <source>
        <dbReference type="EMBL" id="KAJ9060211.1"/>
    </source>
</evidence>
<name>A0ACC2SCS4_9FUNG</name>
<comment type="caution">
    <text evidence="1">The sequence shown here is derived from an EMBL/GenBank/DDBJ whole genome shotgun (WGS) entry which is preliminary data.</text>
</comment>
<protein>
    <submittedName>
        <fullName evidence="1">Uncharacterized protein</fullName>
    </submittedName>
</protein>
<reference evidence="1" key="1">
    <citation type="submission" date="2022-04" db="EMBL/GenBank/DDBJ databases">
        <title>Genome of the entomopathogenic fungus Entomophthora muscae.</title>
        <authorList>
            <person name="Elya C."/>
            <person name="Lovett B.R."/>
            <person name="Lee E."/>
            <person name="Macias A.M."/>
            <person name="Hajek A.E."/>
            <person name="De Bivort B.L."/>
            <person name="Kasson M.T."/>
            <person name="De Fine Licht H.H."/>
            <person name="Stajich J.E."/>
        </authorList>
    </citation>
    <scope>NUCLEOTIDE SEQUENCE</scope>
    <source>
        <strain evidence="1">Berkeley</strain>
    </source>
</reference>
<evidence type="ECO:0000313" key="2">
    <source>
        <dbReference type="Proteomes" id="UP001165960"/>
    </source>
</evidence>
<dbReference type="EMBL" id="QTSX02005231">
    <property type="protein sequence ID" value="KAJ9060211.1"/>
    <property type="molecule type" value="Genomic_DNA"/>
</dbReference>
<dbReference type="Proteomes" id="UP001165960">
    <property type="component" value="Unassembled WGS sequence"/>
</dbReference>